<evidence type="ECO:0000256" key="2">
    <source>
        <dbReference type="SAM" id="SignalP"/>
    </source>
</evidence>
<dbReference type="EMBL" id="LT840184">
    <property type="protein sequence ID" value="SMF87152.1"/>
    <property type="molecule type" value="Genomic_DNA"/>
</dbReference>
<feature type="compositionally biased region" description="Polar residues" evidence="1">
    <location>
        <begin position="48"/>
        <end position="68"/>
    </location>
</feature>
<proteinExistence type="predicted"/>
<dbReference type="InterPro" id="IPR019606">
    <property type="entry name" value="GerMN"/>
</dbReference>
<organism evidence="4 5">
    <name type="scientific">Paenibacillus uliginis N3/975</name>
    <dbReference type="NCBI Taxonomy" id="1313296"/>
    <lineage>
        <taxon>Bacteria</taxon>
        <taxon>Bacillati</taxon>
        <taxon>Bacillota</taxon>
        <taxon>Bacilli</taxon>
        <taxon>Bacillales</taxon>
        <taxon>Paenibacillaceae</taxon>
        <taxon>Paenibacillus</taxon>
    </lineage>
</organism>
<dbReference type="Pfam" id="PF10646">
    <property type="entry name" value="Germane"/>
    <property type="match status" value="1"/>
</dbReference>
<reference evidence="4 5" key="1">
    <citation type="submission" date="2017-04" db="EMBL/GenBank/DDBJ databases">
        <authorList>
            <person name="Afonso C.L."/>
            <person name="Miller P.J."/>
            <person name="Scott M.A."/>
            <person name="Spackman E."/>
            <person name="Goraichik I."/>
            <person name="Dimitrov K.M."/>
            <person name="Suarez D.L."/>
            <person name="Swayne D.E."/>
        </authorList>
    </citation>
    <scope>NUCLEOTIDE SEQUENCE [LARGE SCALE GENOMIC DNA]</scope>
    <source>
        <strain evidence="4 5">N3/975</strain>
    </source>
</reference>
<evidence type="ECO:0000259" key="3">
    <source>
        <dbReference type="Pfam" id="PF10646"/>
    </source>
</evidence>
<dbReference type="RefSeq" id="WP_208914471.1">
    <property type="nucleotide sequence ID" value="NZ_LT840184.1"/>
</dbReference>
<keyword evidence="5" id="KW-1185">Reference proteome</keyword>
<feature type="region of interest" description="Disordered" evidence="1">
    <location>
        <begin position="21"/>
        <end position="68"/>
    </location>
</feature>
<evidence type="ECO:0000256" key="1">
    <source>
        <dbReference type="SAM" id="MobiDB-lite"/>
    </source>
</evidence>
<evidence type="ECO:0000313" key="4">
    <source>
        <dbReference type="EMBL" id="SMF87152.1"/>
    </source>
</evidence>
<name>A0A1X7HJD3_9BACL</name>
<dbReference type="PROSITE" id="PS51257">
    <property type="entry name" value="PROKAR_LIPOPROTEIN"/>
    <property type="match status" value="1"/>
</dbReference>
<feature type="domain" description="GerMN" evidence="3">
    <location>
        <begin position="70"/>
        <end position="178"/>
    </location>
</feature>
<dbReference type="AlphaFoldDB" id="A0A1X7HJD3"/>
<keyword evidence="2" id="KW-0732">Signal</keyword>
<gene>
    <name evidence="4" type="ORF">SAMN05661091_3640</name>
</gene>
<protein>
    <submittedName>
        <fullName evidence="4">Sporulation and spore germination</fullName>
    </submittedName>
</protein>
<feature type="chain" id="PRO_5039221626" evidence="2">
    <location>
        <begin position="20"/>
        <end position="192"/>
    </location>
</feature>
<sequence length="192" mass="20580">MNKKIWSVGLLAAVMVLGAGCGQKPGAAPGNTSEQNTSVAPSPEGGDNTESTNGAGGSSQTPGETTETITVYYTDPELLELKEGSSKIMLKKSSEKYEATFEALKKSDSAEMVSLWEKAELNSSTFEDGKLTLDLHIPDEARLGSGGELFAVDALKKTYFQFEEVKSLQLLVDGKQVESLMGHVELENPETR</sequence>
<dbReference type="STRING" id="1313296.SAMN05661091_3640"/>
<feature type="signal peptide" evidence="2">
    <location>
        <begin position="1"/>
        <end position="19"/>
    </location>
</feature>
<dbReference type="Proteomes" id="UP000192940">
    <property type="component" value="Chromosome I"/>
</dbReference>
<evidence type="ECO:0000313" key="5">
    <source>
        <dbReference type="Proteomes" id="UP000192940"/>
    </source>
</evidence>
<feature type="compositionally biased region" description="Polar residues" evidence="1">
    <location>
        <begin position="30"/>
        <end position="40"/>
    </location>
</feature>
<accession>A0A1X7HJD3</accession>